<reference evidence="7" key="1">
    <citation type="submission" date="2023-10" db="EMBL/GenBank/DDBJ databases">
        <authorList>
            <person name="Chen Y."/>
            <person name="Shah S."/>
            <person name="Dougan E. K."/>
            <person name="Thang M."/>
            <person name="Chan C."/>
        </authorList>
    </citation>
    <scope>NUCLEOTIDE SEQUENCE [LARGE SCALE GENOMIC DNA]</scope>
</reference>
<protein>
    <recommendedName>
        <fullName evidence="6">RanBP2-type domain-containing protein</fullName>
    </recommendedName>
</protein>
<feature type="domain" description="RanBP2-type" evidence="6">
    <location>
        <begin position="427"/>
        <end position="458"/>
    </location>
</feature>
<organism evidence="7 8">
    <name type="scientific">Prorocentrum cordatum</name>
    <dbReference type="NCBI Taxonomy" id="2364126"/>
    <lineage>
        <taxon>Eukaryota</taxon>
        <taxon>Sar</taxon>
        <taxon>Alveolata</taxon>
        <taxon>Dinophyceae</taxon>
        <taxon>Prorocentrales</taxon>
        <taxon>Prorocentraceae</taxon>
        <taxon>Prorocentrum</taxon>
    </lineage>
</organism>
<keyword evidence="2 4" id="KW-0863">Zinc-finger</keyword>
<sequence length="459" mass="47405">MATGNQTGCYYLASTYQNVRIARTGKRASPAFVKMDEVPDAISSFPTMPPTHFANGQCMKGKRVDGQRSYATGAEPWKRYFTRAMVTMQFYCQRAESGGIFKMIAAWPTDYAATSPSMAPTALRAAPDRFEIQQATGHLVQGTVPDRFWGTQVTRMVGATGAAQIPRGLLASSAQRCHWEWSAVELRKGCEGLGFFTSSARWRMNDMAGDVQAQVDHVPHRNSVKQTNAKLERRADGIHQEGDWYCPACGDHQFAKNTACRSCGTEKPFFTPAPKGGGKAPASFGGGGKGAHGGGGGSPYGGGGGGPYGGGGGGPYGGGGGHYGGGGSPYGGGGGGPYGGGGGAWGCGGGGAYGPAGAGRPLGGCGPYGGRGAAPPAGGMGLSARDGFKPGDWTCAACGDHQFAKNESCRKCGAEKPRVSNNGQIMKTGDWICPNPDCADVQFARNDVCRKCGTGKPED</sequence>
<dbReference type="InterPro" id="IPR001876">
    <property type="entry name" value="Znf_RanBP2"/>
</dbReference>
<proteinExistence type="predicted"/>
<evidence type="ECO:0000256" key="3">
    <source>
        <dbReference type="ARBA" id="ARBA00022833"/>
    </source>
</evidence>
<keyword evidence="8" id="KW-1185">Reference proteome</keyword>
<evidence type="ECO:0000313" key="7">
    <source>
        <dbReference type="EMBL" id="CAK0879864.1"/>
    </source>
</evidence>
<accession>A0ABN9W1J3</accession>
<dbReference type="PANTHER" id="PTHR23111">
    <property type="entry name" value="ZINC FINGER PROTEIN"/>
    <property type="match status" value="1"/>
</dbReference>
<gene>
    <name evidence="7" type="ORF">PCOR1329_LOCUS63175</name>
</gene>
<evidence type="ECO:0000256" key="4">
    <source>
        <dbReference type="PROSITE-ProRule" id="PRU00322"/>
    </source>
</evidence>
<feature type="compositionally biased region" description="Gly residues" evidence="5">
    <location>
        <begin position="275"/>
        <end position="292"/>
    </location>
</feature>
<evidence type="ECO:0000256" key="5">
    <source>
        <dbReference type="SAM" id="MobiDB-lite"/>
    </source>
</evidence>
<feature type="domain" description="RanBP2-type" evidence="6">
    <location>
        <begin position="240"/>
        <end position="269"/>
    </location>
</feature>
<dbReference type="PANTHER" id="PTHR23111:SF75">
    <property type="entry name" value="OS06G0141200 PROTEIN"/>
    <property type="match status" value="1"/>
</dbReference>
<evidence type="ECO:0000259" key="6">
    <source>
        <dbReference type="PROSITE" id="PS50199"/>
    </source>
</evidence>
<dbReference type="Gene3D" id="4.10.1060.10">
    <property type="entry name" value="Zinc finger, RanBP2-type"/>
    <property type="match status" value="3"/>
</dbReference>
<feature type="region of interest" description="Disordered" evidence="5">
    <location>
        <begin position="273"/>
        <end position="292"/>
    </location>
</feature>
<evidence type="ECO:0000256" key="1">
    <source>
        <dbReference type="ARBA" id="ARBA00022723"/>
    </source>
</evidence>
<dbReference type="EMBL" id="CAUYUJ010018010">
    <property type="protein sequence ID" value="CAK0879864.1"/>
    <property type="molecule type" value="Genomic_DNA"/>
</dbReference>
<evidence type="ECO:0000313" key="8">
    <source>
        <dbReference type="Proteomes" id="UP001189429"/>
    </source>
</evidence>
<keyword evidence="3" id="KW-0862">Zinc</keyword>
<keyword evidence="1" id="KW-0479">Metal-binding</keyword>
<name>A0ABN9W1J3_9DINO</name>
<comment type="caution">
    <text evidence="7">The sequence shown here is derived from an EMBL/GenBank/DDBJ whole genome shotgun (WGS) entry which is preliminary data.</text>
</comment>
<dbReference type="SUPFAM" id="SSF90209">
    <property type="entry name" value="Ran binding protein zinc finger-like"/>
    <property type="match status" value="3"/>
</dbReference>
<dbReference type="SMART" id="SM00547">
    <property type="entry name" value="ZnF_RBZ"/>
    <property type="match status" value="3"/>
</dbReference>
<evidence type="ECO:0000256" key="2">
    <source>
        <dbReference type="ARBA" id="ARBA00022771"/>
    </source>
</evidence>
<feature type="domain" description="RanBP2-type" evidence="6">
    <location>
        <begin position="389"/>
        <end position="418"/>
    </location>
</feature>
<dbReference type="Proteomes" id="UP001189429">
    <property type="component" value="Unassembled WGS sequence"/>
</dbReference>
<dbReference type="PROSITE" id="PS50199">
    <property type="entry name" value="ZF_RANBP2_2"/>
    <property type="match status" value="3"/>
</dbReference>
<dbReference type="InterPro" id="IPR036443">
    <property type="entry name" value="Znf_RanBP2_sf"/>
</dbReference>